<evidence type="ECO:0000313" key="2">
    <source>
        <dbReference type="EMBL" id="PHK99472.1"/>
    </source>
</evidence>
<dbReference type="InterPro" id="IPR012938">
    <property type="entry name" value="Glc/Sorbosone_DH"/>
</dbReference>
<evidence type="ECO:0000313" key="3">
    <source>
        <dbReference type="Proteomes" id="UP000226437"/>
    </source>
</evidence>
<dbReference type="Gene3D" id="2.120.10.30">
    <property type="entry name" value="TolB, C-terminal domain"/>
    <property type="match status" value="1"/>
</dbReference>
<dbReference type="PANTHER" id="PTHR33546">
    <property type="entry name" value="LARGE, MULTIFUNCTIONAL SECRETED PROTEIN-RELATED"/>
    <property type="match status" value="1"/>
</dbReference>
<proteinExistence type="predicted"/>
<protein>
    <submittedName>
        <fullName evidence="2">Glucose dehydrogenase</fullName>
    </submittedName>
</protein>
<sequence>MRILWVGLLACTLAGCYRILPSKGGGQLADPPERRFTEPAHVRLPEGYRIEVVAEGLTYPTAITFDEAGTPYVVEAGYAYGEVFLEPRLLRIDPTAGLMPVYTGSRNGPWNGVTFHQGYFYVAEGGQLEGGRILRISQDGAVEVLVDNLPSRGDHHTNGPLIQNGYLYFGQGTATNAGVVGNDNADYGWLQRFPDFHDVPCADITVTGHNYTTDNVLTADPNDRAVTGPYSPYNQSVEAGQLIPGAVPCNGAILRVPLTGGKPEVVAWGVRNPYGLAFSPDGELYVTDNLYDVRGSRPIWGTGDLLWKIEAGQWYGWPDFYKGIPVERLEFPGGQARQPVLQNHPNKPPPAVASFGVHASACGLDFARGAAFGFPGQAFVAQFGDLAPAVGKVLAPVGYQIARVNVQTGVVEPFAINQGKKHGPASYLRSGGFERPIDVQFDPSGNALYVVDFGTVTMNGSKPVPQPGTGVVWRISREE</sequence>
<evidence type="ECO:0000259" key="1">
    <source>
        <dbReference type="Pfam" id="PF07995"/>
    </source>
</evidence>
<dbReference type="SUPFAM" id="SSF63825">
    <property type="entry name" value="YWTD domain"/>
    <property type="match status" value="1"/>
</dbReference>
<comment type="caution">
    <text evidence="2">The sequence shown here is derived from an EMBL/GenBank/DDBJ whole genome shotgun (WGS) entry which is preliminary data.</text>
</comment>
<dbReference type="OrthoDB" id="9770043at2"/>
<dbReference type="EMBL" id="PDLO01000002">
    <property type="protein sequence ID" value="PHK99472.1"/>
    <property type="molecule type" value="Genomic_DNA"/>
</dbReference>
<dbReference type="InterPro" id="IPR011042">
    <property type="entry name" value="6-blade_b-propeller_TolB-like"/>
</dbReference>
<dbReference type="PROSITE" id="PS51257">
    <property type="entry name" value="PROKAR_LIPOPROTEIN"/>
    <property type="match status" value="1"/>
</dbReference>
<organism evidence="2 3">
    <name type="scientific">Neolewinella marina</name>
    <dbReference type="NCBI Taxonomy" id="438751"/>
    <lineage>
        <taxon>Bacteria</taxon>
        <taxon>Pseudomonadati</taxon>
        <taxon>Bacteroidota</taxon>
        <taxon>Saprospiria</taxon>
        <taxon>Saprospirales</taxon>
        <taxon>Lewinellaceae</taxon>
        <taxon>Neolewinella</taxon>
    </lineage>
</organism>
<dbReference type="Pfam" id="PF07995">
    <property type="entry name" value="GSDH"/>
    <property type="match status" value="1"/>
</dbReference>
<keyword evidence="3" id="KW-1185">Reference proteome</keyword>
<dbReference type="AlphaFoldDB" id="A0A2G0CHM2"/>
<dbReference type="InterPro" id="IPR011041">
    <property type="entry name" value="Quinoprot_gluc/sorb_DH_b-prop"/>
</dbReference>
<dbReference type="PANTHER" id="PTHR33546:SF1">
    <property type="entry name" value="LARGE, MULTIFUNCTIONAL SECRETED PROTEIN"/>
    <property type="match status" value="1"/>
</dbReference>
<feature type="domain" description="Glucose/Sorbosone dehydrogenase" evidence="1">
    <location>
        <begin position="260"/>
        <end position="381"/>
    </location>
</feature>
<reference evidence="2 3" key="1">
    <citation type="submission" date="2017-10" db="EMBL/GenBank/DDBJ databases">
        <title>The draft genome sequence of Lewinella marina KCTC 32374.</title>
        <authorList>
            <person name="Wang K."/>
        </authorList>
    </citation>
    <scope>NUCLEOTIDE SEQUENCE [LARGE SCALE GENOMIC DNA]</scope>
    <source>
        <strain evidence="2 3">MKG-38</strain>
    </source>
</reference>
<dbReference type="SUPFAM" id="SSF50952">
    <property type="entry name" value="Soluble quinoprotein glucose dehydrogenase"/>
    <property type="match status" value="1"/>
</dbReference>
<name>A0A2G0CHM2_9BACT</name>
<dbReference type="Proteomes" id="UP000226437">
    <property type="component" value="Unassembled WGS sequence"/>
</dbReference>
<gene>
    <name evidence="2" type="ORF">CGL56_07170</name>
</gene>
<accession>A0A2G0CHM2</accession>